<comment type="caution">
    <text evidence="1">The sequence shown here is derived from an EMBL/GenBank/DDBJ whole genome shotgun (WGS) entry which is preliminary data.</text>
</comment>
<evidence type="ECO:0000313" key="1">
    <source>
        <dbReference type="EMBL" id="CAD7013519.1"/>
    </source>
</evidence>
<dbReference type="Proteomes" id="UP000606786">
    <property type="component" value="Unassembled WGS sequence"/>
</dbReference>
<dbReference type="AlphaFoldDB" id="A0A811VGX5"/>
<name>A0A811VGX5_CERCA</name>
<accession>A0A811VGX5</accession>
<keyword evidence="2" id="KW-1185">Reference proteome</keyword>
<gene>
    <name evidence="1" type="ORF">CCAP1982_LOCUS21579</name>
</gene>
<dbReference type="EMBL" id="CAJHJT010000056">
    <property type="protein sequence ID" value="CAD7013519.1"/>
    <property type="molecule type" value="Genomic_DNA"/>
</dbReference>
<reference evidence="1" key="1">
    <citation type="submission" date="2020-11" db="EMBL/GenBank/DDBJ databases">
        <authorList>
            <person name="Whitehead M."/>
        </authorList>
    </citation>
    <scope>NUCLEOTIDE SEQUENCE</scope>
    <source>
        <strain evidence="1">EGII</strain>
    </source>
</reference>
<protein>
    <submittedName>
        <fullName evidence="1">(Mediterranean fruit fly) hypothetical protein</fullName>
    </submittedName>
</protein>
<proteinExistence type="predicted"/>
<organism evidence="1 2">
    <name type="scientific">Ceratitis capitata</name>
    <name type="common">Mediterranean fruit fly</name>
    <name type="synonym">Tephritis capitata</name>
    <dbReference type="NCBI Taxonomy" id="7213"/>
    <lineage>
        <taxon>Eukaryota</taxon>
        <taxon>Metazoa</taxon>
        <taxon>Ecdysozoa</taxon>
        <taxon>Arthropoda</taxon>
        <taxon>Hexapoda</taxon>
        <taxon>Insecta</taxon>
        <taxon>Pterygota</taxon>
        <taxon>Neoptera</taxon>
        <taxon>Endopterygota</taxon>
        <taxon>Diptera</taxon>
        <taxon>Brachycera</taxon>
        <taxon>Muscomorpha</taxon>
        <taxon>Tephritoidea</taxon>
        <taxon>Tephritidae</taxon>
        <taxon>Ceratitis</taxon>
        <taxon>Ceratitis</taxon>
    </lineage>
</organism>
<evidence type="ECO:0000313" key="2">
    <source>
        <dbReference type="Proteomes" id="UP000606786"/>
    </source>
</evidence>
<feature type="non-terminal residue" evidence="1">
    <location>
        <position position="125"/>
    </location>
</feature>
<sequence>MCSRSCRRERPLPWSSLQLPMPSSVLRSENGWFRVGKGLAIFYVFDAVESAGALRLRLLVTRFFFMEERYTTAVNKSRIAYHSISSKLVKTRPWETDIPTSFTKASIYLKDLFMPLGTGNDQQMG</sequence>